<reference evidence="4" key="1">
    <citation type="submission" date="2011-08" db="EMBL/GenBank/DDBJ databases">
        <title>The draft genome of Latimeria chalumnae.</title>
        <authorList>
            <person name="Di Palma F."/>
            <person name="Alfoldi J."/>
            <person name="Johnson J."/>
            <person name="Berlin A."/>
            <person name="Gnerre S."/>
            <person name="Jaffe D."/>
            <person name="MacCallum I."/>
            <person name="Young S."/>
            <person name="Walker B.J."/>
            <person name="Lander E."/>
            <person name="Lindblad-Toh K."/>
        </authorList>
    </citation>
    <scope>NUCLEOTIDE SEQUENCE [LARGE SCALE GENOMIC DNA]</scope>
    <source>
        <strain evidence="4">Wild caught</strain>
    </source>
</reference>
<dbReference type="EMBL" id="AFYH01209939">
    <property type="status" value="NOT_ANNOTATED_CDS"/>
    <property type="molecule type" value="Genomic_DNA"/>
</dbReference>
<dbReference type="InterPro" id="IPR023393">
    <property type="entry name" value="START-like_dom_sf"/>
</dbReference>
<dbReference type="Proteomes" id="UP000008672">
    <property type="component" value="Unassembled WGS sequence"/>
</dbReference>
<name>H3A4W7_LATCH</name>
<feature type="domain" description="Phosphatidylinositol transfer protein N-terminal" evidence="2">
    <location>
        <begin position="2"/>
        <end position="239"/>
    </location>
</feature>
<dbReference type="InterPro" id="IPR055261">
    <property type="entry name" value="PI_transfer_N"/>
</dbReference>
<dbReference type="STRING" id="7897.ENSLACP00000004688"/>
<dbReference type="Gene3D" id="3.30.530.20">
    <property type="match status" value="1"/>
</dbReference>
<evidence type="ECO:0000256" key="1">
    <source>
        <dbReference type="SAM" id="MobiDB-lite"/>
    </source>
</evidence>
<dbReference type="PANTHER" id="PTHR10658:SF83">
    <property type="entry name" value="CYTOPLASMIC PHOSPHATIDYLINOSITOL TRANSFER PROTEIN 1 ISOFORM X1"/>
    <property type="match status" value="1"/>
</dbReference>
<evidence type="ECO:0000313" key="4">
    <source>
        <dbReference type="Proteomes" id="UP000008672"/>
    </source>
</evidence>
<protein>
    <submittedName>
        <fullName evidence="3">Phosphatidylinositol transfer protein cytoplasmic 1b</fullName>
    </submittedName>
</protein>
<organism evidence="3 4">
    <name type="scientific">Latimeria chalumnae</name>
    <name type="common">Coelacanth</name>
    <dbReference type="NCBI Taxonomy" id="7897"/>
    <lineage>
        <taxon>Eukaryota</taxon>
        <taxon>Metazoa</taxon>
        <taxon>Chordata</taxon>
        <taxon>Craniata</taxon>
        <taxon>Vertebrata</taxon>
        <taxon>Euteleostomi</taxon>
        <taxon>Coelacanthiformes</taxon>
        <taxon>Coelacanthidae</taxon>
        <taxon>Latimeria</taxon>
    </lineage>
</organism>
<dbReference type="EMBL" id="AFYH01209944">
    <property type="status" value="NOT_ANNOTATED_CDS"/>
    <property type="molecule type" value="Genomic_DNA"/>
</dbReference>
<reference evidence="3" key="3">
    <citation type="submission" date="2025-09" db="UniProtKB">
        <authorList>
            <consortium name="Ensembl"/>
        </authorList>
    </citation>
    <scope>IDENTIFICATION</scope>
</reference>
<evidence type="ECO:0000259" key="2">
    <source>
        <dbReference type="Pfam" id="PF02121"/>
    </source>
</evidence>
<dbReference type="Pfam" id="PF02121">
    <property type="entry name" value="IP_trans"/>
    <property type="match status" value="1"/>
</dbReference>
<dbReference type="OMA" id="REYESTM"/>
<dbReference type="GeneTree" id="ENSGT00940000163128"/>
<dbReference type="EMBL" id="AFYH01209942">
    <property type="status" value="NOT_ANNOTATED_CDS"/>
    <property type="molecule type" value="Genomic_DNA"/>
</dbReference>
<feature type="region of interest" description="Disordered" evidence="1">
    <location>
        <begin position="238"/>
        <end position="263"/>
    </location>
</feature>
<dbReference type="EMBL" id="AFYH01209941">
    <property type="status" value="NOT_ANNOTATED_CDS"/>
    <property type="molecule type" value="Genomic_DNA"/>
</dbReference>
<dbReference type="Bgee" id="ENSLACG00000004170">
    <property type="expression patterns" value="Expressed in pectoral fin and 5 other cell types or tissues"/>
</dbReference>
<dbReference type="AlphaFoldDB" id="H3A4W7"/>
<dbReference type="InParanoid" id="H3A4W7"/>
<dbReference type="eggNOG" id="KOG3668">
    <property type="taxonomic scope" value="Eukaryota"/>
</dbReference>
<reference evidence="3" key="2">
    <citation type="submission" date="2025-08" db="UniProtKB">
        <authorList>
            <consortium name="Ensembl"/>
        </authorList>
    </citation>
    <scope>IDENTIFICATION</scope>
</reference>
<dbReference type="GO" id="GO:0008526">
    <property type="term" value="F:phosphatidylinositol transfer activity"/>
    <property type="evidence" value="ECO:0007669"/>
    <property type="project" value="TreeGrafter"/>
</dbReference>
<dbReference type="SUPFAM" id="SSF55961">
    <property type="entry name" value="Bet v1-like"/>
    <property type="match status" value="1"/>
</dbReference>
<dbReference type="PRINTS" id="PR00391">
    <property type="entry name" value="PITRANSFER"/>
</dbReference>
<dbReference type="HOGENOM" id="CLU_046509_2_0_1"/>
<accession>H3A4W7</accession>
<dbReference type="PANTHER" id="PTHR10658">
    <property type="entry name" value="PHOSPHATIDYLINOSITOL TRANSFER PROTEIN"/>
    <property type="match status" value="1"/>
</dbReference>
<keyword evidence="4" id="KW-1185">Reference proteome</keyword>
<dbReference type="InterPro" id="IPR001666">
    <property type="entry name" value="PI_transfer"/>
</dbReference>
<proteinExistence type="predicted"/>
<dbReference type="Ensembl" id="ENSLACT00000004727.1">
    <property type="protein sequence ID" value="ENSLACP00000004688.1"/>
    <property type="gene ID" value="ENSLACG00000004170.1"/>
</dbReference>
<evidence type="ECO:0000313" key="3">
    <source>
        <dbReference type="Ensembl" id="ENSLACP00000004688.1"/>
    </source>
</evidence>
<sequence length="263" mass="30555">RMLVKEYRICMPLTVEENHLKIGNWASILKFARPQTKSFSGAHVHTHSAEGDYWEGAGQYTEKHGYLNSKLPKWIRGFVPNLFYVTEKAWNYYPYTITDISTSYHFCNVLISLPFALVQVFGENPVASENICHLDIAFDEIPPRYYKEEEDLQKFQSKKTGRGPLAERWRQTTQPIMCSYKQVTVKFEVYGLQTKVEAFVHKNIRDILLVGHRQAVAWIDEWYGMTMEDVRKFEKELQEKTNSRVKANSSQQQSEGKGEGGLL</sequence>
<dbReference type="GO" id="GO:0035091">
    <property type="term" value="F:phosphatidylinositol binding"/>
    <property type="evidence" value="ECO:0007669"/>
    <property type="project" value="TreeGrafter"/>
</dbReference>
<dbReference type="EMBL" id="AFYH01209943">
    <property type="status" value="NOT_ANNOTATED_CDS"/>
    <property type="molecule type" value="Genomic_DNA"/>
</dbReference>
<dbReference type="GO" id="GO:0005737">
    <property type="term" value="C:cytoplasm"/>
    <property type="evidence" value="ECO:0007669"/>
    <property type="project" value="TreeGrafter"/>
</dbReference>
<dbReference type="EMBL" id="AFYH01209940">
    <property type="status" value="NOT_ANNOTATED_CDS"/>
    <property type="molecule type" value="Genomic_DNA"/>
</dbReference>